<keyword evidence="10" id="KW-1185">Reference proteome</keyword>
<evidence type="ECO:0000313" key="9">
    <source>
        <dbReference type="EMBL" id="MFD2418986.1"/>
    </source>
</evidence>
<protein>
    <submittedName>
        <fullName evidence="9">Glycosyltransferase family 87 protein</fullName>
        <ecNumber evidence="9">2.4.-.-</ecNumber>
    </submittedName>
</protein>
<keyword evidence="5 8" id="KW-1133">Transmembrane helix</keyword>
<evidence type="ECO:0000256" key="1">
    <source>
        <dbReference type="ARBA" id="ARBA00004651"/>
    </source>
</evidence>
<evidence type="ECO:0000256" key="4">
    <source>
        <dbReference type="ARBA" id="ARBA00022692"/>
    </source>
</evidence>
<feature type="transmembrane region" description="Helical" evidence="8">
    <location>
        <begin position="180"/>
        <end position="202"/>
    </location>
</feature>
<dbReference type="GO" id="GO:0016757">
    <property type="term" value="F:glycosyltransferase activity"/>
    <property type="evidence" value="ECO:0007669"/>
    <property type="project" value="UniProtKB-KW"/>
</dbReference>
<comment type="caution">
    <text evidence="9">The sequence shown here is derived from an EMBL/GenBank/DDBJ whole genome shotgun (WGS) entry which is preliminary data.</text>
</comment>
<dbReference type="InterPro" id="IPR018584">
    <property type="entry name" value="GT87"/>
</dbReference>
<evidence type="ECO:0000256" key="2">
    <source>
        <dbReference type="ARBA" id="ARBA00022475"/>
    </source>
</evidence>
<evidence type="ECO:0000313" key="10">
    <source>
        <dbReference type="Proteomes" id="UP001597417"/>
    </source>
</evidence>
<reference evidence="10" key="1">
    <citation type="journal article" date="2019" name="Int. J. Syst. Evol. Microbiol.">
        <title>The Global Catalogue of Microorganisms (GCM) 10K type strain sequencing project: providing services to taxonomists for standard genome sequencing and annotation.</title>
        <authorList>
            <consortium name="The Broad Institute Genomics Platform"/>
            <consortium name="The Broad Institute Genome Sequencing Center for Infectious Disease"/>
            <person name="Wu L."/>
            <person name="Ma J."/>
        </authorList>
    </citation>
    <scope>NUCLEOTIDE SEQUENCE [LARGE SCALE GENOMIC DNA]</scope>
    <source>
        <strain evidence="10">CGMCC 4.7645</strain>
    </source>
</reference>
<keyword evidence="6 8" id="KW-0472">Membrane</keyword>
<keyword evidence="3 9" id="KW-0808">Transferase</keyword>
<comment type="subcellular location">
    <subcellularLocation>
        <location evidence="1">Cell membrane</location>
        <topology evidence="1">Multi-pass membrane protein</topology>
    </subcellularLocation>
</comment>
<evidence type="ECO:0000256" key="5">
    <source>
        <dbReference type="ARBA" id="ARBA00022989"/>
    </source>
</evidence>
<accession>A0ABW5G220</accession>
<evidence type="ECO:0000256" key="6">
    <source>
        <dbReference type="ARBA" id="ARBA00023136"/>
    </source>
</evidence>
<gene>
    <name evidence="9" type="ORF">ACFSXZ_21885</name>
</gene>
<dbReference type="Pfam" id="PF09594">
    <property type="entry name" value="GT87"/>
    <property type="match status" value="1"/>
</dbReference>
<dbReference type="Proteomes" id="UP001597417">
    <property type="component" value="Unassembled WGS sequence"/>
</dbReference>
<dbReference type="EMBL" id="JBHUKR010000009">
    <property type="protein sequence ID" value="MFD2418986.1"/>
    <property type="molecule type" value="Genomic_DNA"/>
</dbReference>
<sequence>MSRPDSQHDAANEWRKYLWLVPVPCAVWLFFALNGMFHYLPTRPQIDLEVYRFGVQAWWGGHDMYGPLPPVNNGAVLPFVYPPFAAILLSPLAMLPWDASVVTVDILSGLSLAVTLYLVARVARPSLGRAGGVAVASLALPLTVFLEPVIQTFGFGQVSLILMAVVAVDCLAGKTLWPRGFGIGIAAALKLTPAAFVLFFLVRRDYRSAATAGLSFAGAMLIGFLVDFHASVEYWFHGGLNGGGVSGTAFKTNQAIEAVLVRTGLAGAPEKLAWIALVLALLVLVARAMRDADPAPALMANAGLALLVSPTSWSHYYVWVAPALLVMLAYTIRRAEERSWWAAGWLGAGVLTAVLFHLAPFHDLPVTDFPVVHTHWTLIQQLSAATYVLLGVVLLLAFALPRSFRRRPPIEGPRPALSETVKQPADIVS</sequence>
<feature type="transmembrane region" description="Helical" evidence="8">
    <location>
        <begin position="378"/>
        <end position="400"/>
    </location>
</feature>
<feature type="transmembrane region" description="Helical" evidence="8">
    <location>
        <begin position="127"/>
        <end position="146"/>
    </location>
</feature>
<evidence type="ECO:0000256" key="3">
    <source>
        <dbReference type="ARBA" id="ARBA00022679"/>
    </source>
</evidence>
<feature type="transmembrane region" description="Helical" evidence="8">
    <location>
        <begin position="339"/>
        <end position="358"/>
    </location>
</feature>
<feature type="transmembrane region" description="Helical" evidence="8">
    <location>
        <begin position="316"/>
        <end position="332"/>
    </location>
</feature>
<organism evidence="9 10">
    <name type="scientific">Amycolatopsis pigmentata</name>
    <dbReference type="NCBI Taxonomy" id="450801"/>
    <lineage>
        <taxon>Bacteria</taxon>
        <taxon>Bacillati</taxon>
        <taxon>Actinomycetota</taxon>
        <taxon>Actinomycetes</taxon>
        <taxon>Pseudonocardiales</taxon>
        <taxon>Pseudonocardiaceae</taxon>
        <taxon>Amycolatopsis</taxon>
    </lineage>
</organism>
<feature type="transmembrane region" description="Helical" evidence="8">
    <location>
        <begin position="99"/>
        <end position="120"/>
    </location>
</feature>
<feature type="transmembrane region" description="Helical" evidence="8">
    <location>
        <begin position="272"/>
        <end position="289"/>
    </location>
</feature>
<keyword evidence="4 8" id="KW-0812">Transmembrane</keyword>
<feature type="transmembrane region" description="Helical" evidence="8">
    <location>
        <begin position="17"/>
        <end position="37"/>
    </location>
</feature>
<comment type="similarity">
    <text evidence="7">Belongs to the glycosyltransferase 87 family.</text>
</comment>
<dbReference type="EC" id="2.4.-.-" evidence="9"/>
<name>A0ABW5G220_9PSEU</name>
<evidence type="ECO:0000256" key="7">
    <source>
        <dbReference type="ARBA" id="ARBA00024033"/>
    </source>
</evidence>
<keyword evidence="9" id="KW-0328">Glycosyltransferase</keyword>
<proteinExistence type="inferred from homology"/>
<evidence type="ECO:0000256" key="8">
    <source>
        <dbReference type="SAM" id="Phobius"/>
    </source>
</evidence>
<keyword evidence="2" id="KW-1003">Cell membrane</keyword>
<dbReference type="RefSeq" id="WP_378266972.1">
    <property type="nucleotide sequence ID" value="NZ_JBHUKR010000009.1"/>
</dbReference>